<dbReference type="SUPFAM" id="SSF47226">
    <property type="entry name" value="Histidine-containing phosphotransfer domain, HPT domain"/>
    <property type="match status" value="1"/>
</dbReference>
<name>A0A846RX75_9MICC</name>
<evidence type="ECO:0000313" key="2">
    <source>
        <dbReference type="Proteomes" id="UP000547458"/>
    </source>
</evidence>
<gene>
    <name evidence="1" type="ORF">BJ994_002682</name>
</gene>
<keyword evidence="2" id="KW-1185">Reference proteome</keyword>
<dbReference type="GO" id="GO:0000160">
    <property type="term" value="P:phosphorelay signal transduction system"/>
    <property type="evidence" value="ECO:0007669"/>
    <property type="project" value="InterPro"/>
</dbReference>
<sequence length="180" mass="20063">MPIVGVSAAFPLCGDILCEDDWCGNGSHTTSTRINPSVFTDRRRQMAWFKTRKARIVDSAELTVPDSLSVHRRDVIEQLATELPSPEDALRYRDNFARLLPERIQNLTVSLRSKDEAAAIATLMSLNIGASMVGAPRLEYVTKQCLTDIRNGDRSCYLPALVREAERFLSHLATEQRASG</sequence>
<dbReference type="RefSeq" id="WP_167994854.1">
    <property type="nucleotide sequence ID" value="NZ_JAATJL010000001.1"/>
</dbReference>
<organism evidence="1 2">
    <name type="scientific">Arthrobacter pigmenti</name>
    <dbReference type="NCBI Taxonomy" id="271432"/>
    <lineage>
        <taxon>Bacteria</taxon>
        <taxon>Bacillati</taxon>
        <taxon>Actinomycetota</taxon>
        <taxon>Actinomycetes</taxon>
        <taxon>Micrococcales</taxon>
        <taxon>Micrococcaceae</taxon>
        <taxon>Arthrobacter</taxon>
    </lineage>
</organism>
<protein>
    <submittedName>
        <fullName evidence="1">Uncharacterized protein</fullName>
    </submittedName>
</protein>
<dbReference type="AlphaFoldDB" id="A0A846RX75"/>
<dbReference type="EMBL" id="JAATJL010000001">
    <property type="protein sequence ID" value="NJC23606.1"/>
    <property type="molecule type" value="Genomic_DNA"/>
</dbReference>
<proteinExistence type="predicted"/>
<evidence type="ECO:0000313" key="1">
    <source>
        <dbReference type="EMBL" id="NJC23606.1"/>
    </source>
</evidence>
<comment type="caution">
    <text evidence="1">The sequence shown here is derived from an EMBL/GenBank/DDBJ whole genome shotgun (WGS) entry which is preliminary data.</text>
</comment>
<dbReference type="InterPro" id="IPR036641">
    <property type="entry name" value="HPT_dom_sf"/>
</dbReference>
<reference evidence="1 2" key="1">
    <citation type="submission" date="2020-03" db="EMBL/GenBank/DDBJ databases">
        <title>Sequencing the genomes of 1000 actinobacteria strains.</title>
        <authorList>
            <person name="Klenk H.-P."/>
        </authorList>
    </citation>
    <scope>NUCLEOTIDE SEQUENCE [LARGE SCALE GENOMIC DNA]</scope>
    <source>
        <strain evidence="1 2">DSM 16403</strain>
    </source>
</reference>
<accession>A0A846RX75</accession>
<dbReference type="Proteomes" id="UP000547458">
    <property type="component" value="Unassembled WGS sequence"/>
</dbReference>